<organism evidence="2 3">
    <name type="scientific">Anncaliia algerae PRA339</name>
    <dbReference type="NCBI Taxonomy" id="1288291"/>
    <lineage>
        <taxon>Eukaryota</taxon>
        <taxon>Fungi</taxon>
        <taxon>Fungi incertae sedis</taxon>
        <taxon>Microsporidia</taxon>
        <taxon>Tubulinosematoidea</taxon>
        <taxon>Tubulinosematidae</taxon>
        <taxon>Anncaliia</taxon>
    </lineage>
</organism>
<gene>
    <name evidence="2" type="ORF">H312_01867</name>
</gene>
<evidence type="ECO:0000313" key="3">
    <source>
        <dbReference type="Proteomes" id="UP000030655"/>
    </source>
</evidence>
<dbReference type="HOGENOM" id="CLU_1342945_0_0_1"/>
<sequence length="204" mass="24529">MINQPDQKQNNYNQENSNTLFNLEPKEDPFRRNNRENISNIINRRNRLLNHIKKEQLQISMPDTRPFLNERHAIECLLPYHIFYRNTPEDFLFNETKVADKEIDVNPLIQEVENLIKESEKRIENGYTIILDLMDLEAHKFIYNKYNTLYNELFEKINKKNAQAKKIKVNQKTLPIIKIPLNDDIFLSYKYVRAVNGKLFFKKK</sequence>
<proteinExistence type="predicted"/>
<dbReference type="STRING" id="1288291.A0A059F0L6"/>
<reference evidence="2 3" key="2">
    <citation type="submission" date="2014-03" db="EMBL/GenBank/DDBJ databases">
        <title>The Genome Sequence of Anncaliia algerae insect isolate PRA339.</title>
        <authorList>
            <consortium name="The Broad Institute Genome Sequencing Platform"/>
            <consortium name="The Broad Institute Genome Sequencing Center for Infectious Disease"/>
            <person name="Cuomo C."/>
            <person name="Becnel J."/>
            <person name="Sanscrainte N."/>
            <person name="Walker B."/>
            <person name="Young S.K."/>
            <person name="Zeng Q."/>
            <person name="Gargeya S."/>
            <person name="Fitzgerald M."/>
            <person name="Haas B."/>
            <person name="Abouelleil A."/>
            <person name="Alvarado L."/>
            <person name="Arachchi H.M."/>
            <person name="Berlin A.M."/>
            <person name="Chapman S.B."/>
            <person name="Dewar J."/>
            <person name="Goldberg J."/>
            <person name="Griggs A."/>
            <person name="Gujja S."/>
            <person name="Hansen M."/>
            <person name="Howarth C."/>
            <person name="Imamovic A."/>
            <person name="Larimer J."/>
            <person name="McCowan C."/>
            <person name="Murphy C."/>
            <person name="Neiman D."/>
            <person name="Pearson M."/>
            <person name="Priest M."/>
            <person name="Roberts A."/>
            <person name="Saif S."/>
            <person name="Shea T."/>
            <person name="Sisk P."/>
            <person name="Sykes S."/>
            <person name="Wortman J."/>
            <person name="Nusbaum C."/>
            <person name="Birren B."/>
        </authorList>
    </citation>
    <scope>NUCLEOTIDE SEQUENCE [LARGE SCALE GENOMIC DNA]</scope>
    <source>
        <strain evidence="2 3">PRA339</strain>
    </source>
</reference>
<evidence type="ECO:0000256" key="1">
    <source>
        <dbReference type="SAM" id="MobiDB-lite"/>
    </source>
</evidence>
<feature type="region of interest" description="Disordered" evidence="1">
    <location>
        <begin position="1"/>
        <end position="32"/>
    </location>
</feature>
<accession>A0A059F0L6</accession>
<dbReference type="Proteomes" id="UP000030655">
    <property type="component" value="Unassembled WGS sequence"/>
</dbReference>
<dbReference type="VEuPathDB" id="MicrosporidiaDB:H312_01867"/>
<dbReference type="EMBL" id="KK365166">
    <property type="protein sequence ID" value="KCZ80705.1"/>
    <property type="molecule type" value="Genomic_DNA"/>
</dbReference>
<name>A0A059F0L6_9MICR</name>
<dbReference type="OrthoDB" id="2194491at2759"/>
<dbReference type="AlphaFoldDB" id="A0A059F0L6"/>
<reference evidence="3" key="1">
    <citation type="submission" date="2013-02" db="EMBL/GenBank/DDBJ databases">
        <authorList>
            <consortium name="The Broad Institute Genome Sequencing Platform"/>
            <person name="Cuomo C."/>
            <person name="Becnel J."/>
            <person name="Sanscrainte N."/>
            <person name="Walker B."/>
            <person name="Young S.K."/>
            <person name="Zeng Q."/>
            <person name="Gargeya S."/>
            <person name="Fitzgerald M."/>
            <person name="Haas B."/>
            <person name="Abouelleil A."/>
            <person name="Alvarado L."/>
            <person name="Arachchi H.M."/>
            <person name="Berlin A.M."/>
            <person name="Chapman S.B."/>
            <person name="Dewar J."/>
            <person name="Goldberg J."/>
            <person name="Griggs A."/>
            <person name="Gujja S."/>
            <person name="Hansen M."/>
            <person name="Howarth C."/>
            <person name="Imamovic A."/>
            <person name="Larimer J."/>
            <person name="McCowan C."/>
            <person name="Murphy C."/>
            <person name="Neiman D."/>
            <person name="Pearson M."/>
            <person name="Priest M."/>
            <person name="Roberts A."/>
            <person name="Saif S."/>
            <person name="Shea T."/>
            <person name="Sisk P."/>
            <person name="Sykes S."/>
            <person name="Wortman J."/>
            <person name="Nusbaum C."/>
            <person name="Birren B."/>
        </authorList>
    </citation>
    <scope>NUCLEOTIDE SEQUENCE [LARGE SCALE GENOMIC DNA]</scope>
    <source>
        <strain evidence="3">PRA339</strain>
    </source>
</reference>
<protein>
    <submittedName>
        <fullName evidence="2">Uncharacterized protein</fullName>
    </submittedName>
</protein>
<evidence type="ECO:0000313" key="2">
    <source>
        <dbReference type="EMBL" id="KCZ80705.1"/>
    </source>
</evidence>
<keyword evidence="3" id="KW-1185">Reference proteome</keyword>
<feature type="compositionally biased region" description="Polar residues" evidence="1">
    <location>
        <begin position="1"/>
        <end position="21"/>
    </location>
</feature>